<dbReference type="Proteomes" id="UP000887577">
    <property type="component" value="Unplaced"/>
</dbReference>
<keyword evidence="2" id="KW-1185">Reference proteome</keyword>
<evidence type="ECO:0000313" key="2">
    <source>
        <dbReference type="Proteomes" id="UP000887577"/>
    </source>
</evidence>
<organism evidence="2 3">
    <name type="scientific">Panagrolaimus superbus</name>
    <dbReference type="NCBI Taxonomy" id="310955"/>
    <lineage>
        <taxon>Eukaryota</taxon>
        <taxon>Metazoa</taxon>
        <taxon>Ecdysozoa</taxon>
        <taxon>Nematoda</taxon>
        <taxon>Chromadorea</taxon>
        <taxon>Rhabditida</taxon>
        <taxon>Tylenchina</taxon>
        <taxon>Panagrolaimomorpha</taxon>
        <taxon>Panagrolaimoidea</taxon>
        <taxon>Panagrolaimidae</taxon>
        <taxon>Panagrolaimus</taxon>
    </lineage>
</organism>
<name>A0A914YRA6_9BILA</name>
<accession>A0A914YRA6</accession>
<reference evidence="3" key="1">
    <citation type="submission" date="2022-11" db="UniProtKB">
        <authorList>
            <consortium name="WormBaseParasite"/>
        </authorList>
    </citation>
    <scope>IDENTIFICATION</scope>
</reference>
<dbReference type="WBParaSite" id="PSU_v2.g19914.t1">
    <property type="protein sequence ID" value="PSU_v2.g19914.t1"/>
    <property type="gene ID" value="PSU_v2.g19914"/>
</dbReference>
<dbReference type="AlphaFoldDB" id="A0A914YRA6"/>
<proteinExistence type="predicted"/>
<evidence type="ECO:0000256" key="1">
    <source>
        <dbReference type="SAM" id="MobiDB-lite"/>
    </source>
</evidence>
<evidence type="ECO:0000313" key="3">
    <source>
        <dbReference type="WBParaSite" id="PSU_v2.g19914.t1"/>
    </source>
</evidence>
<sequence>MPKTSVKESGATPKTPAKDSDTTPKRPAPKTPSIKSVKQIQITIPTPTPAPTPTPTRTEKTQATTPPNAGATPMSADGESNIKKNSRRSPDSFKSIK</sequence>
<feature type="region of interest" description="Disordered" evidence="1">
    <location>
        <begin position="1"/>
        <end position="97"/>
    </location>
</feature>
<protein>
    <submittedName>
        <fullName evidence="3">Uncharacterized protein</fullName>
    </submittedName>
</protein>